<dbReference type="SUPFAM" id="SSF48452">
    <property type="entry name" value="TPR-like"/>
    <property type="match status" value="1"/>
</dbReference>
<dbReference type="HOGENOM" id="CLU_1313352_0_0_10"/>
<evidence type="ECO:0000313" key="2">
    <source>
        <dbReference type="EMBL" id="EGJ71884.1"/>
    </source>
</evidence>
<dbReference type="Proteomes" id="UP000018439">
    <property type="component" value="Chromosome"/>
</dbReference>
<feature type="signal peptide" evidence="1">
    <location>
        <begin position="1"/>
        <end position="20"/>
    </location>
</feature>
<dbReference type="InterPro" id="IPR011990">
    <property type="entry name" value="TPR-like_helical_dom_sf"/>
</dbReference>
<dbReference type="OrthoDB" id="638548at2"/>
<name>F3ZR11_9BACE</name>
<dbReference type="AlphaFoldDB" id="F3ZR11"/>
<dbReference type="EMBL" id="CM001167">
    <property type="protein sequence ID" value="EGJ71884.1"/>
    <property type="molecule type" value="Genomic_DNA"/>
</dbReference>
<organism evidence="2 3">
    <name type="scientific">Bacteroides coprosuis DSM 18011</name>
    <dbReference type="NCBI Taxonomy" id="679937"/>
    <lineage>
        <taxon>Bacteria</taxon>
        <taxon>Pseudomonadati</taxon>
        <taxon>Bacteroidota</taxon>
        <taxon>Bacteroidia</taxon>
        <taxon>Bacteroidales</taxon>
        <taxon>Bacteroidaceae</taxon>
        <taxon>Bacteroides</taxon>
    </lineage>
</organism>
<keyword evidence="1" id="KW-0732">Signal</keyword>
<protein>
    <submittedName>
        <fullName evidence="2">Uncharacterized protein</fullName>
    </submittedName>
</protein>
<accession>F3ZR11</accession>
<dbReference type="Gene3D" id="1.25.40.10">
    <property type="entry name" value="Tetratricopeptide repeat domain"/>
    <property type="match status" value="1"/>
</dbReference>
<sequence length="209" mass="24206">MRKLLVVMALFLTAGLSAYAQNNAKAEQYYEEAMDWLYQQEEPISKDAVLKAINLYKKAIAADATYSPAYEQLAIEYWSLGKQKEGFDILQTATEKISDDAMLSLLKGIFLEDIEKVDEANTCYKEAAALFDKSVQTKKNFDTLFYRAMTYYLLENQEVAIAKYKEAIDKGYYPEEDYEEFYDMQMEILETVDLLEFIQQSITNKYGLK</sequence>
<gene>
    <name evidence="2" type="ORF">Bcop_1692</name>
</gene>
<feature type="chain" id="PRO_5003308581" evidence="1">
    <location>
        <begin position="21"/>
        <end position="209"/>
    </location>
</feature>
<proteinExistence type="predicted"/>
<reference evidence="2 3" key="1">
    <citation type="journal article" date="2011" name="Stand. Genomic Sci.">
        <title>Non-contiguous finished genome sequence of Bacteroides coprosuis type strain (PC139).</title>
        <authorList>
            <person name="Land M."/>
            <person name="Held B."/>
            <person name="Gronow S."/>
            <person name="Abt B."/>
            <person name="Lucas S."/>
            <person name="Del Rio T.G."/>
            <person name="Nolan M."/>
            <person name="Tice H."/>
            <person name="Cheng J.F."/>
            <person name="Pitluck S."/>
            <person name="Liolios K."/>
            <person name="Pagani I."/>
            <person name="Ivanova N."/>
            <person name="Mavromatis K."/>
            <person name="Mikhailova N."/>
            <person name="Pati A."/>
            <person name="Tapia R."/>
            <person name="Han C."/>
            <person name="Goodwin L."/>
            <person name="Chen A."/>
            <person name="Palaniappan K."/>
            <person name="Hauser L."/>
            <person name="Brambilla E.M."/>
            <person name="Rohde M."/>
            <person name="Goker M."/>
            <person name="Detter J.C."/>
            <person name="Woyke T."/>
            <person name="Bristow J."/>
            <person name="Eisen J.A."/>
            <person name="Markowitz V."/>
            <person name="Hugenholtz P."/>
            <person name="Kyrpides N.C."/>
            <person name="Klenk H.P."/>
            <person name="Lapidus A."/>
        </authorList>
    </citation>
    <scope>NUCLEOTIDE SEQUENCE</scope>
    <source>
        <strain evidence="2 3">DSM 18011</strain>
    </source>
</reference>
<keyword evidence="3" id="KW-1185">Reference proteome</keyword>
<evidence type="ECO:0000313" key="3">
    <source>
        <dbReference type="Proteomes" id="UP000018439"/>
    </source>
</evidence>
<evidence type="ECO:0000256" key="1">
    <source>
        <dbReference type="SAM" id="SignalP"/>
    </source>
</evidence>